<keyword evidence="3" id="KW-1185">Reference proteome</keyword>
<reference evidence="2" key="1">
    <citation type="journal article" date="2017" name="Nature">
        <title>The genome of Chenopodium quinoa.</title>
        <authorList>
            <person name="Jarvis D.E."/>
            <person name="Ho Y.S."/>
            <person name="Lightfoot D.J."/>
            <person name="Schmoeckel S.M."/>
            <person name="Li B."/>
            <person name="Borm T.J.A."/>
            <person name="Ohyanagi H."/>
            <person name="Mineta K."/>
            <person name="Michell C.T."/>
            <person name="Saber N."/>
            <person name="Kharbatia N.M."/>
            <person name="Rupper R.R."/>
            <person name="Sharp A.R."/>
            <person name="Dally N."/>
            <person name="Boughton B.A."/>
            <person name="Woo Y.H."/>
            <person name="Gao G."/>
            <person name="Schijlen E.G.W.M."/>
            <person name="Guo X."/>
            <person name="Momin A.A."/>
            <person name="Negrao S."/>
            <person name="Al-Babili S."/>
            <person name="Gehring C."/>
            <person name="Roessner U."/>
            <person name="Jung C."/>
            <person name="Murphy K."/>
            <person name="Arold S.T."/>
            <person name="Gojobori T."/>
            <person name="van der Linden C.G."/>
            <person name="van Loo E.N."/>
            <person name="Jellen E.N."/>
            <person name="Maughan P.J."/>
            <person name="Tester M."/>
        </authorList>
    </citation>
    <scope>NUCLEOTIDE SEQUENCE [LARGE SCALE GENOMIC DNA]</scope>
    <source>
        <strain evidence="2">cv. PI 614886</strain>
    </source>
</reference>
<accession>A0A803KLZ3</accession>
<name>A0A803KLZ3_CHEQI</name>
<dbReference type="EnsemblPlants" id="AUR62000049-RA">
    <property type="protein sequence ID" value="AUR62000049-RA:cds"/>
    <property type="gene ID" value="AUR62000049"/>
</dbReference>
<feature type="region of interest" description="Disordered" evidence="1">
    <location>
        <begin position="73"/>
        <end position="134"/>
    </location>
</feature>
<reference evidence="2" key="2">
    <citation type="submission" date="2021-03" db="UniProtKB">
        <authorList>
            <consortium name="EnsemblPlants"/>
        </authorList>
    </citation>
    <scope>IDENTIFICATION</scope>
</reference>
<dbReference type="Gramene" id="AUR62000049-RA">
    <property type="protein sequence ID" value="AUR62000049-RA:cds"/>
    <property type="gene ID" value="AUR62000049"/>
</dbReference>
<evidence type="ECO:0000256" key="1">
    <source>
        <dbReference type="SAM" id="MobiDB-lite"/>
    </source>
</evidence>
<dbReference type="Proteomes" id="UP000596660">
    <property type="component" value="Unplaced"/>
</dbReference>
<organism evidence="2 3">
    <name type="scientific">Chenopodium quinoa</name>
    <name type="common">Quinoa</name>
    <dbReference type="NCBI Taxonomy" id="63459"/>
    <lineage>
        <taxon>Eukaryota</taxon>
        <taxon>Viridiplantae</taxon>
        <taxon>Streptophyta</taxon>
        <taxon>Embryophyta</taxon>
        <taxon>Tracheophyta</taxon>
        <taxon>Spermatophyta</taxon>
        <taxon>Magnoliopsida</taxon>
        <taxon>eudicotyledons</taxon>
        <taxon>Gunneridae</taxon>
        <taxon>Pentapetalae</taxon>
        <taxon>Caryophyllales</taxon>
        <taxon>Chenopodiaceae</taxon>
        <taxon>Chenopodioideae</taxon>
        <taxon>Atripliceae</taxon>
        <taxon>Chenopodium</taxon>
    </lineage>
</organism>
<sequence length="170" mass="18691">MVLKQPPVYFISIPRRANLVIDHIKPKAKPVESAAKEDVPVDMAFWQRLDDIVRQWVYGAISNDLLNSTIDLDDKKQHTSPHSPASGAPPRTQQRGLLPPPAISAGSNMGALFPPFSSPTPSHLKPPPSHSMATCSKHDIIELNPKYHDQAHHTSTFISPIPKNPVHALS</sequence>
<evidence type="ECO:0000313" key="2">
    <source>
        <dbReference type="EnsemblPlants" id="AUR62000049-RA:cds"/>
    </source>
</evidence>
<evidence type="ECO:0000313" key="3">
    <source>
        <dbReference type="Proteomes" id="UP000596660"/>
    </source>
</evidence>
<dbReference type="AlphaFoldDB" id="A0A803KLZ3"/>
<protein>
    <submittedName>
        <fullName evidence="2">Uncharacterized protein</fullName>
    </submittedName>
</protein>
<proteinExistence type="predicted"/>